<evidence type="ECO:0000313" key="2">
    <source>
        <dbReference type="EMBL" id="MEQ2301640.1"/>
    </source>
</evidence>
<proteinExistence type="predicted"/>
<keyword evidence="3" id="KW-1185">Reference proteome</keyword>
<dbReference type="Proteomes" id="UP001469553">
    <property type="component" value="Unassembled WGS sequence"/>
</dbReference>
<organism evidence="2 3">
    <name type="scientific">Ameca splendens</name>
    <dbReference type="NCBI Taxonomy" id="208324"/>
    <lineage>
        <taxon>Eukaryota</taxon>
        <taxon>Metazoa</taxon>
        <taxon>Chordata</taxon>
        <taxon>Craniata</taxon>
        <taxon>Vertebrata</taxon>
        <taxon>Euteleostomi</taxon>
        <taxon>Actinopterygii</taxon>
        <taxon>Neopterygii</taxon>
        <taxon>Teleostei</taxon>
        <taxon>Neoteleostei</taxon>
        <taxon>Acanthomorphata</taxon>
        <taxon>Ovalentaria</taxon>
        <taxon>Atherinomorphae</taxon>
        <taxon>Cyprinodontiformes</taxon>
        <taxon>Goodeidae</taxon>
        <taxon>Ameca</taxon>
    </lineage>
</organism>
<comment type="caution">
    <text evidence="2">The sequence shown here is derived from an EMBL/GenBank/DDBJ whole genome shotgun (WGS) entry which is preliminary data.</text>
</comment>
<gene>
    <name evidence="2" type="ORF">AMECASPLE_038175</name>
</gene>
<feature type="non-terminal residue" evidence="2">
    <location>
        <position position="112"/>
    </location>
</feature>
<reference evidence="2 3" key="1">
    <citation type="submission" date="2021-06" db="EMBL/GenBank/DDBJ databases">
        <authorList>
            <person name="Palmer J.M."/>
        </authorList>
    </citation>
    <scope>NUCLEOTIDE SEQUENCE [LARGE SCALE GENOMIC DNA]</scope>
    <source>
        <strain evidence="2 3">AS_MEX2019</strain>
        <tissue evidence="2">Muscle</tissue>
    </source>
</reference>
<sequence>MHLNNSPTDPYCPKQSIKDPQQSNSGRLLDLQSYLQDPEPEGNLLNLFLLFSIFFTVQSAFKHSGFGSDSIIQQHLQPVSSSSLRRLRPIRVHSFSAIPSVSFLQISYLDQN</sequence>
<accession>A0ABV0Z7R3</accession>
<dbReference type="EMBL" id="JAHRIP010053901">
    <property type="protein sequence ID" value="MEQ2301640.1"/>
    <property type="molecule type" value="Genomic_DNA"/>
</dbReference>
<feature type="region of interest" description="Disordered" evidence="1">
    <location>
        <begin position="1"/>
        <end position="24"/>
    </location>
</feature>
<evidence type="ECO:0000313" key="3">
    <source>
        <dbReference type="Proteomes" id="UP001469553"/>
    </source>
</evidence>
<name>A0ABV0Z7R3_9TELE</name>
<protein>
    <submittedName>
        <fullName evidence="2">Uncharacterized protein</fullName>
    </submittedName>
</protein>
<evidence type="ECO:0000256" key="1">
    <source>
        <dbReference type="SAM" id="MobiDB-lite"/>
    </source>
</evidence>